<dbReference type="SMART" id="SM00225">
    <property type="entry name" value="BTB"/>
    <property type="match status" value="1"/>
</dbReference>
<protein>
    <recommendedName>
        <fullName evidence="1">BTB domain-containing protein</fullName>
    </recommendedName>
</protein>
<organism evidence="2 3">
    <name type="scientific">Podila minutissima</name>
    <dbReference type="NCBI Taxonomy" id="64525"/>
    <lineage>
        <taxon>Eukaryota</taxon>
        <taxon>Fungi</taxon>
        <taxon>Fungi incertae sedis</taxon>
        <taxon>Mucoromycota</taxon>
        <taxon>Mortierellomycotina</taxon>
        <taxon>Mortierellomycetes</taxon>
        <taxon>Mortierellales</taxon>
        <taxon>Mortierellaceae</taxon>
        <taxon>Podila</taxon>
    </lineage>
</organism>
<evidence type="ECO:0000313" key="2">
    <source>
        <dbReference type="EMBL" id="KAF9326814.1"/>
    </source>
</evidence>
<dbReference type="PANTHER" id="PTHR24413">
    <property type="entry name" value="SPECKLE-TYPE POZ PROTEIN"/>
    <property type="match status" value="1"/>
</dbReference>
<name>A0A9P5SE30_9FUNG</name>
<gene>
    <name evidence="2" type="ORF">BG006_009800</name>
</gene>
<dbReference type="InterPro" id="IPR000210">
    <property type="entry name" value="BTB/POZ_dom"/>
</dbReference>
<dbReference type="Gene3D" id="3.30.710.10">
    <property type="entry name" value="Potassium Channel Kv1.1, Chain A"/>
    <property type="match status" value="1"/>
</dbReference>
<dbReference type="EMBL" id="JAAAUY010000733">
    <property type="protein sequence ID" value="KAF9326814.1"/>
    <property type="molecule type" value="Genomic_DNA"/>
</dbReference>
<proteinExistence type="predicted"/>
<dbReference type="Pfam" id="PF00651">
    <property type="entry name" value="BTB"/>
    <property type="match status" value="1"/>
</dbReference>
<sequence length="352" mass="39638">MNKSKATYLSNKSTGQHTLTIRIQWDPEKDDSENYTAFESKLGNFGLSLKKNLGRYDFLVRAEGDNRFGLSLYKSCSGRLQNGKCLFFGAIALQTSSILQYVMTIPITHLETEDRLYRLVINLSSQEVSLPTSPPNSVHPTPPPKNVQLEKIFTDCTYHDVFFVFDDPLTLSSTEPGTPTTSAVGAHKLVLSQWPYFQMTFKSGFSEGGPGEKRIQVKETKAATFKLLLRYLYTESLPQGAQPKTAYTDVLMSAEEVSWEDLYLVADRYEIDGLRQSALGHLLPGSSSESVISFLFRTAYLFKELREPVVKYVARTCGAEISKKAVQQEYADHPERAELFGEIITEIFSKEK</sequence>
<feature type="domain" description="BTB" evidence="1">
    <location>
        <begin position="159"/>
        <end position="241"/>
    </location>
</feature>
<evidence type="ECO:0000313" key="3">
    <source>
        <dbReference type="Proteomes" id="UP000696485"/>
    </source>
</evidence>
<keyword evidence="3" id="KW-1185">Reference proteome</keyword>
<evidence type="ECO:0000259" key="1">
    <source>
        <dbReference type="PROSITE" id="PS50097"/>
    </source>
</evidence>
<dbReference type="InterPro" id="IPR011333">
    <property type="entry name" value="SKP1/BTB/POZ_sf"/>
</dbReference>
<comment type="caution">
    <text evidence="2">The sequence shown here is derived from an EMBL/GenBank/DDBJ whole genome shotgun (WGS) entry which is preliminary data.</text>
</comment>
<dbReference type="AlphaFoldDB" id="A0A9P5SE30"/>
<dbReference type="Proteomes" id="UP000696485">
    <property type="component" value="Unassembled WGS sequence"/>
</dbReference>
<dbReference type="SUPFAM" id="SSF54695">
    <property type="entry name" value="POZ domain"/>
    <property type="match status" value="1"/>
</dbReference>
<accession>A0A9P5SE30</accession>
<dbReference type="PROSITE" id="PS50097">
    <property type="entry name" value="BTB"/>
    <property type="match status" value="1"/>
</dbReference>
<reference evidence="2" key="1">
    <citation type="journal article" date="2020" name="Fungal Divers.">
        <title>Resolving the Mortierellaceae phylogeny through synthesis of multi-gene phylogenetics and phylogenomics.</title>
        <authorList>
            <person name="Vandepol N."/>
            <person name="Liber J."/>
            <person name="Desiro A."/>
            <person name="Na H."/>
            <person name="Kennedy M."/>
            <person name="Barry K."/>
            <person name="Grigoriev I.V."/>
            <person name="Miller A.N."/>
            <person name="O'Donnell K."/>
            <person name="Stajich J.E."/>
            <person name="Bonito G."/>
        </authorList>
    </citation>
    <scope>NUCLEOTIDE SEQUENCE</scope>
    <source>
        <strain evidence="2">NVP1</strain>
    </source>
</reference>